<dbReference type="GO" id="GO:0051321">
    <property type="term" value="P:meiotic cell cycle"/>
    <property type="evidence" value="ECO:0007669"/>
    <property type="project" value="UniProtKB-KW"/>
</dbReference>
<evidence type="ECO:0000256" key="8">
    <source>
        <dbReference type="ARBA" id="ARBA00023069"/>
    </source>
</evidence>
<dbReference type="InterPro" id="IPR043597">
    <property type="entry name" value="TPH_dom"/>
</dbReference>
<accession>A0A6V7J712</accession>
<dbReference type="GO" id="GO:0005634">
    <property type="term" value="C:nucleus"/>
    <property type="evidence" value="ECO:0007669"/>
    <property type="project" value="UniProtKB-SubCell"/>
</dbReference>
<dbReference type="Pfam" id="PF13868">
    <property type="entry name" value="TPH"/>
    <property type="match status" value="1"/>
</dbReference>
<evidence type="ECO:0000256" key="4">
    <source>
        <dbReference type="ARBA" id="ARBA00014813"/>
    </source>
</evidence>
<evidence type="ECO:0000256" key="13">
    <source>
        <dbReference type="ARBA" id="ARBA00046114"/>
    </source>
</evidence>
<sequence>MSRRNSPRNFPFNDPNRQSCPELRALESHLRSAYTLKALEAQIAEKKADRLAQQKLDSLNTKLLTIQTEKLIEEDAQRSQLSSEKREKYRSDLEDQMESKYLEKLLQEEKERREREVLIEVDRIVDEEYEKSRLRRRAELAEMLRRERRILSEMREIKRAKRAEAEVLMHVRIQEYQQEVERRSLEMKKQNEEQRKKREETIARVARAFVDIGREQREREALLIDLAAETLRQELLIEDLENERKQREAKSKMAVDLKEQMQIAVDSEERCRQRDRIFFDEVMAKIMEDEKVSILTAQARRRKQVVYKEDLMKLMEERKRIREAAMAERRQEWEEERMREEERRERFREERQRLIEEHAENVAKYLKHGVLTREEADNFMQK</sequence>
<comment type="function">
    <text evidence="13">Microtubule inner protein (MIP) part of the dynein-decorated doublet microtubules (DMTs) in cilia axoneme, which is required for motile cilia beating. May play a role in the control of meiotic division and germ cell differentiation through regulation of pairing and recombination during meiosis. Required for sperm flagella assembly. May play a role in the assembly and function of the outer dynein arm-docking complex (ODA-DC). ODA-DC mediates outer dynein arms (ODA) binding onto the axonemal doublet microtubules.</text>
</comment>
<protein>
    <recommendedName>
        <fullName evidence="4">Meiosis-specific nuclear structural protein 1</fullName>
    </recommendedName>
</protein>
<evidence type="ECO:0000256" key="9">
    <source>
        <dbReference type="ARBA" id="ARBA00023212"/>
    </source>
</evidence>
<keyword evidence="7 14" id="KW-0175">Coiled coil</keyword>
<reference evidence="16" key="1">
    <citation type="submission" date="2020-07" db="EMBL/GenBank/DDBJ databases">
        <authorList>
            <person name="Ferguson B K."/>
        </authorList>
    </citation>
    <scope>NUCLEOTIDE SEQUENCE</scope>
    <source>
        <strain evidence="16">L06</strain>
    </source>
</reference>
<dbReference type="GO" id="GO:0044782">
    <property type="term" value="P:cilium organization"/>
    <property type="evidence" value="ECO:0007669"/>
    <property type="project" value="TreeGrafter"/>
</dbReference>
<dbReference type="PANTHER" id="PTHR19265">
    <property type="entry name" value="MEIOSIS-SPECIFIC NUCLEAR STRUCTURAL PROTEIN 1"/>
    <property type="match status" value="1"/>
</dbReference>
<dbReference type="AlphaFoldDB" id="A0A6V7J712"/>
<organism evidence="16">
    <name type="scientific">Bracon brevicornis</name>
    <dbReference type="NCBI Taxonomy" id="1563983"/>
    <lineage>
        <taxon>Eukaryota</taxon>
        <taxon>Metazoa</taxon>
        <taxon>Ecdysozoa</taxon>
        <taxon>Arthropoda</taxon>
        <taxon>Hexapoda</taxon>
        <taxon>Insecta</taxon>
        <taxon>Pterygota</taxon>
        <taxon>Neoptera</taxon>
        <taxon>Endopterygota</taxon>
        <taxon>Hymenoptera</taxon>
        <taxon>Apocrita</taxon>
        <taxon>Ichneumonoidea</taxon>
        <taxon>Braconidae</taxon>
        <taxon>Braconinae</taxon>
        <taxon>Bracon</taxon>
    </lineage>
</organism>
<evidence type="ECO:0000256" key="12">
    <source>
        <dbReference type="ARBA" id="ARBA00023273"/>
    </source>
</evidence>
<evidence type="ECO:0000313" key="16">
    <source>
        <dbReference type="EMBL" id="CAD1545765.1"/>
    </source>
</evidence>
<keyword evidence="8" id="KW-0969">Cilium</keyword>
<evidence type="ECO:0000256" key="7">
    <source>
        <dbReference type="ARBA" id="ARBA00023054"/>
    </source>
</evidence>
<gene>
    <name evidence="16" type="ORF">BBRV_LOCUS40071</name>
</gene>
<feature type="domain" description="Trichohyalin-plectin-homology" evidence="15">
    <location>
        <begin position="17"/>
        <end position="367"/>
    </location>
</feature>
<proteinExistence type="inferred from homology"/>
<evidence type="ECO:0000256" key="11">
    <source>
        <dbReference type="ARBA" id="ARBA00023254"/>
    </source>
</evidence>
<feature type="coiled-coil region" evidence="14">
    <location>
        <begin position="173"/>
        <end position="260"/>
    </location>
</feature>
<feature type="coiled-coil region" evidence="14">
    <location>
        <begin position="311"/>
        <end position="357"/>
    </location>
</feature>
<evidence type="ECO:0000256" key="6">
    <source>
        <dbReference type="ARBA" id="ARBA00022846"/>
    </source>
</evidence>
<evidence type="ECO:0000256" key="10">
    <source>
        <dbReference type="ARBA" id="ARBA00023242"/>
    </source>
</evidence>
<keyword evidence="5" id="KW-0963">Cytoplasm</keyword>
<dbReference type="EMBL" id="CADCXW020000012">
    <property type="protein sequence ID" value="CAD1545765.1"/>
    <property type="molecule type" value="Genomic_DNA"/>
</dbReference>
<dbReference type="PANTHER" id="PTHR19265:SF0">
    <property type="entry name" value="MEIOSIS-SPECIFIC NUCLEAR STRUCTURAL PROTEIN 1"/>
    <property type="match status" value="1"/>
</dbReference>
<evidence type="ECO:0000256" key="3">
    <source>
        <dbReference type="ARBA" id="ARBA00009158"/>
    </source>
</evidence>
<keyword evidence="9" id="KW-0206">Cytoskeleton</keyword>
<evidence type="ECO:0000259" key="15">
    <source>
        <dbReference type="Pfam" id="PF13868"/>
    </source>
</evidence>
<keyword evidence="11" id="KW-0469">Meiosis</keyword>
<dbReference type="GO" id="GO:0031514">
    <property type="term" value="C:motile cilium"/>
    <property type="evidence" value="ECO:0007669"/>
    <property type="project" value="TreeGrafter"/>
</dbReference>
<keyword evidence="12" id="KW-0966">Cell projection</keyword>
<evidence type="ECO:0000256" key="14">
    <source>
        <dbReference type="SAM" id="Coils"/>
    </source>
</evidence>
<dbReference type="InterPro" id="IPR026504">
    <property type="entry name" value="MNS1"/>
</dbReference>
<comment type="subcellular location">
    <subcellularLocation>
        <location evidence="2">Cytoplasm</location>
        <location evidence="2">Cytoskeleton</location>
        <location evidence="2">Flagellum axoneme</location>
    </subcellularLocation>
    <subcellularLocation>
        <location evidence="1">Nucleus</location>
    </subcellularLocation>
</comment>
<comment type="similarity">
    <text evidence="3">Belongs to the MNS1 family.</text>
</comment>
<evidence type="ECO:0000256" key="5">
    <source>
        <dbReference type="ARBA" id="ARBA00022490"/>
    </source>
</evidence>
<keyword evidence="6" id="KW-0282">Flagellum</keyword>
<name>A0A6V7J712_9HYME</name>
<evidence type="ECO:0000256" key="2">
    <source>
        <dbReference type="ARBA" id="ARBA00004611"/>
    </source>
</evidence>
<keyword evidence="10" id="KW-0539">Nucleus</keyword>
<evidence type="ECO:0000256" key="1">
    <source>
        <dbReference type="ARBA" id="ARBA00004123"/>
    </source>
</evidence>